<evidence type="ECO:0000313" key="4">
    <source>
        <dbReference type="Proteomes" id="UP000038009"/>
    </source>
</evidence>
<dbReference type="GO" id="GO:0016788">
    <property type="term" value="F:hydrolase activity, acting on ester bonds"/>
    <property type="evidence" value="ECO:0007669"/>
    <property type="project" value="TreeGrafter"/>
</dbReference>
<gene>
    <name evidence="3" type="ORF">ABL78_8302</name>
</gene>
<dbReference type="VEuPathDB" id="TriTrypDB:Lsey_0603_0010"/>
<dbReference type="InterPro" id="IPR029058">
    <property type="entry name" value="AB_hydrolase_fold"/>
</dbReference>
<keyword evidence="4" id="KW-1185">Reference proteome</keyword>
<dbReference type="SUPFAM" id="SSF53474">
    <property type="entry name" value="alpha/beta-Hydrolases"/>
    <property type="match status" value="1"/>
</dbReference>
<dbReference type="InterPro" id="IPR000801">
    <property type="entry name" value="Esterase-like"/>
</dbReference>
<name>A0A0N1I0S3_LEPSE</name>
<dbReference type="OMA" id="QVSWPLH"/>
<comment type="similarity">
    <text evidence="1">Belongs to the esterase D family.</text>
</comment>
<dbReference type="OrthoDB" id="446683at2759"/>
<protein>
    <submittedName>
        <fullName evidence="3">Alpha/beta hydrolase</fullName>
    </submittedName>
</protein>
<reference evidence="3 4" key="1">
    <citation type="journal article" date="2015" name="PLoS Pathog.">
        <title>Leptomonas seymouri: Adaptations to the Dixenous Life Cycle Analyzed by Genome Sequencing, Transcriptome Profiling and Co-infection with Leishmania donovani.</title>
        <authorList>
            <person name="Kraeva N."/>
            <person name="Butenko A."/>
            <person name="Hlavacova J."/>
            <person name="Kostygov A."/>
            <person name="Myskova J."/>
            <person name="Grybchuk D."/>
            <person name="Lestinova T."/>
            <person name="Votypka J."/>
            <person name="Volf P."/>
            <person name="Opperdoes F."/>
            <person name="Flegontov P."/>
            <person name="Lukes J."/>
            <person name="Yurchenko V."/>
        </authorList>
    </citation>
    <scope>NUCLEOTIDE SEQUENCE [LARGE SCALE GENOMIC DNA]</scope>
    <source>
        <strain evidence="3 4">ATCC 30220</strain>
    </source>
</reference>
<comment type="caution">
    <text evidence="3">The sequence shown here is derived from an EMBL/GenBank/DDBJ whole genome shotgun (WGS) entry which is preliminary data.</text>
</comment>
<organism evidence="3 4">
    <name type="scientific">Leptomonas seymouri</name>
    <dbReference type="NCBI Taxonomy" id="5684"/>
    <lineage>
        <taxon>Eukaryota</taxon>
        <taxon>Discoba</taxon>
        <taxon>Euglenozoa</taxon>
        <taxon>Kinetoplastea</taxon>
        <taxon>Metakinetoplastina</taxon>
        <taxon>Trypanosomatida</taxon>
        <taxon>Trypanosomatidae</taxon>
        <taxon>Leishmaniinae</taxon>
        <taxon>Leptomonas</taxon>
    </lineage>
</organism>
<dbReference type="EMBL" id="LJSK01000603">
    <property type="protein sequence ID" value="KPI82685.1"/>
    <property type="molecule type" value="Genomic_DNA"/>
</dbReference>
<dbReference type="Gene3D" id="3.40.50.1820">
    <property type="entry name" value="alpha/beta hydrolase"/>
    <property type="match status" value="1"/>
</dbReference>
<accession>A0A0N1I0S3</accession>
<dbReference type="Pfam" id="PF00756">
    <property type="entry name" value="Esterase"/>
    <property type="match status" value="1"/>
</dbReference>
<dbReference type="Proteomes" id="UP000038009">
    <property type="component" value="Unassembled WGS sequence"/>
</dbReference>
<sequence>MASSTDVEHAWSHTSQFTLSSSRRNVPYLIQTFVPCQTPPKDGFPVLYCLDGNTIFHSACNVAAVIANPRKLHPDMRPVLIVAIGYPDHSTFHERQRARDFTPPPTEAQQAAFPFELGQAEDFFDFIDCDLKPQVRHRFPVDEQQHSLFGHSFGGLFVMHTYLQHPRSFCKFVAASPSVWYNDFDLVAAQRAWAKTVTDEELKTKVAPLIVTFGSLENSGPSKRPPVETQRLREEFVGALVKLGVSHPVWVYNHPAEHHITNLFASLPKAVVFVSCQSMDACHKLLDDKAVL</sequence>
<dbReference type="PANTHER" id="PTHR40841">
    <property type="entry name" value="SIDEROPHORE TRIACETYLFUSARININE C ESTERASE"/>
    <property type="match status" value="1"/>
</dbReference>
<dbReference type="InterPro" id="IPR052558">
    <property type="entry name" value="Siderophore_Hydrolase_D"/>
</dbReference>
<evidence type="ECO:0000256" key="2">
    <source>
        <dbReference type="ARBA" id="ARBA00022801"/>
    </source>
</evidence>
<proteinExistence type="inferred from homology"/>
<dbReference type="AlphaFoldDB" id="A0A0N1I0S3"/>
<evidence type="ECO:0000256" key="1">
    <source>
        <dbReference type="ARBA" id="ARBA00005622"/>
    </source>
</evidence>
<evidence type="ECO:0000313" key="3">
    <source>
        <dbReference type="EMBL" id="KPI82685.1"/>
    </source>
</evidence>
<dbReference type="PANTHER" id="PTHR40841:SF2">
    <property type="entry name" value="SIDEROPHORE-DEGRADING ESTERASE (EUROFUNG)"/>
    <property type="match status" value="1"/>
</dbReference>
<keyword evidence="2 3" id="KW-0378">Hydrolase</keyword>